<evidence type="ECO:0000256" key="4">
    <source>
        <dbReference type="ARBA" id="ARBA00022679"/>
    </source>
</evidence>
<dbReference type="AlphaFoldDB" id="A0A175RRW1"/>
<feature type="domain" description="Glycosyltransferase RgtA/B/C/D-like" evidence="9">
    <location>
        <begin position="47"/>
        <end position="203"/>
    </location>
</feature>
<dbReference type="GO" id="GO:0016763">
    <property type="term" value="F:pentosyltransferase activity"/>
    <property type="evidence" value="ECO:0007669"/>
    <property type="project" value="TreeGrafter"/>
</dbReference>
<dbReference type="GO" id="GO:0009103">
    <property type="term" value="P:lipopolysaccharide biosynthetic process"/>
    <property type="evidence" value="ECO:0007669"/>
    <property type="project" value="UniProtKB-ARBA"/>
</dbReference>
<evidence type="ECO:0000256" key="3">
    <source>
        <dbReference type="ARBA" id="ARBA00022676"/>
    </source>
</evidence>
<dbReference type="EMBL" id="LDQC01000049">
    <property type="protein sequence ID" value="KTR06426.1"/>
    <property type="molecule type" value="Genomic_DNA"/>
</dbReference>
<accession>A0A175RRW1</accession>
<keyword evidence="3" id="KW-0328">Glycosyltransferase</keyword>
<evidence type="ECO:0000256" key="7">
    <source>
        <dbReference type="ARBA" id="ARBA00023136"/>
    </source>
</evidence>
<evidence type="ECO:0000313" key="11">
    <source>
        <dbReference type="Proteomes" id="UP000078252"/>
    </source>
</evidence>
<gene>
    <name evidence="10" type="ORF">NS184_09605</name>
</gene>
<dbReference type="GO" id="GO:0005886">
    <property type="term" value="C:plasma membrane"/>
    <property type="evidence" value="ECO:0007669"/>
    <property type="project" value="UniProtKB-SubCell"/>
</dbReference>
<evidence type="ECO:0000256" key="8">
    <source>
        <dbReference type="SAM" id="Phobius"/>
    </source>
</evidence>
<dbReference type="RefSeq" id="WP_058725893.1">
    <property type="nucleotide sequence ID" value="NZ_LDQC01000049.1"/>
</dbReference>
<evidence type="ECO:0000256" key="5">
    <source>
        <dbReference type="ARBA" id="ARBA00022692"/>
    </source>
</evidence>
<feature type="transmembrane region" description="Helical" evidence="8">
    <location>
        <begin position="71"/>
        <end position="88"/>
    </location>
</feature>
<evidence type="ECO:0000313" key="10">
    <source>
        <dbReference type="EMBL" id="KTR06426.1"/>
    </source>
</evidence>
<sequence length="462" mass="49989">MVVLLGVWALYQCFWNLLGQNVHGDESIYVRAGWSYLHGDFSANREHPPTAKYLFGAAQVLFGQGVLGPRVVVGVLVVLVGAALFWWFRKETGFWTGVLVAAVWLLTPRDFLGARVDRYALLDPVMIAFAVLALATAWAWIRSGRPWLAPVSGVLFAFSVTSKVSTIVLLPAFVLLPLLFRQPRRLLSGGVAWLIAFVLAVVALYAPMGTRSAIAYMVRFQNGQNENGHPLSIAGEVHTFAPWWANAYFLWHGVGTVTTVVLVLGLLAALLLRPGRLVAFLGTALGLLVVFYTFVAHIALANYYAAWMPLLIALAALGITRVAAAVRPPLGAVAVAVLVAALVVPAAAESVTIARTHPTGIALVARWLDDHGRSAGGVLFAAATPTLTDPYFAGRGSMETDDGPFVALVVGGDRRFPPSDEVTTFLKDHRTELRRTDIDGFAVWTPRSGSIVEQQRRLTVTD</sequence>
<dbReference type="PATRIC" id="fig|33881.3.peg.2253"/>
<dbReference type="InterPro" id="IPR038731">
    <property type="entry name" value="RgtA/B/C-like"/>
</dbReference>
<keyword evidence="2" id="KW-1003">Cell membrane</keyword>
<keyword evidence="7 8" id="KW-0472">Membrane</keyword>
<reference evidence="10 11" key="1">
    <citation type="journal article" date="2016" name="Front. Microbiol.">
        <title>Genomic Resource of Rice Seed Associated Bacteria.</title>
        <authorList>
            <person name="Midha S."/>
            <person name="Bansal K."/>
            <person name="Sharma S."/>
            <person name="Kumar N."/>
            <person name="Patil P.P."/>
            <person name="Chaudhry V."/>
            <person name="Patil P.B."/>
        </authorList>
    </citation>
    <scope>NUCLEOTIDE SEQUENCE [LARGE SCALE GENOMIC DNA]</scope>
    <source>
        <strain evidence="10 11">NS184</strain>
    </source>
</reference>
<keyword evidence="5 8" id="KW-0812">Transmembrane</keyword>
<feature type="transmembrane region" description="Helical" evidence="8">
    <location>
        <begin position="186"/>
        <end position="206"/>
    </location>
</feature>
<feature type="transmembrane region" description="Helical" evidence="8">
    <location>
        <begin position="153"/>
        <end position="179"/>
    </location>
</feature>
<evidence type="ECO:0000256" key="6">
    <source>
        <dbReference type="ARBA" id="ARBA00022989"/>
    </source>
</evidence>
<dbReference type="Pfam" id="PF13231">
    <property type="entry name" value="PMT_2"/>
    <property type="match status" value="1"/>
</dbReference>
<feature type="transmembrane region" description="Helical" evidence="8">
    <location>
        <begin position="330"/>
        <end position="348"/>
    </location>
</feature>
<comment type="subcellular location">
    <subcellularLocation>
        <location evidence="1">Cell membrane</location>
        <topology evidence="1">Multi-pass membrane protein</topology>
    </subcellularLocation>
</comment>
<feature type="transmembrane region" description="Helical" evidence="8">
    <location>
        <begin position="277"/>
        <end position="298"/>
    </location>
</feature>
<evidence type="ECO:0000259" key="9">
    <source>
        <dbReference type="Pfam" id="PF13231"/>
    </source>
</evidence>
<dbReference type="PANTHER" id="PTHR33908:SF11">
    <property type="entry name" value="MEMBRANE PROTEIN"/>
    <property type="match status" value="1"/>
</dbReference>
<comment type="caution">
    <text evidence="10">The sequence shown here is derived from an EMBL/GenBank/DDBJ whole genome shotgun (WGS) entry which is preliminary data.</text>
</comment>
<feature type="transmembrane region" description="Helical" evidence="8">
    <location>
        <begin position="119"/>
        <end position="141"/>
    </location>
</feature>
<evidence type="ECO:0000256" key="2">
    <source>
        <dbReference type="ARBA" id="ARBA00022475"/>
    </source>
</evidence>
<feature type="transmembrane region" description="Helical" evidence="8">
    <location>
        <begin position="304"/>
        <end position="323"/>
    </location>
</feature>
<organism evidence="10 11">
    <name type="scientific">Curtobacterium luteum</name>
    <dbReference type="NCBI Taxonomy" id="33881"/>
    <lineage>
        <taxon>Bacteria</taxon>
        <taxon>Bacillati</taxon>
        <taxon>Actinomycetota</taxon>
        <taxon>Actinomycetes</taxon>
        <taxon>Micrococcales</taxon>
        <taxon>Microbacteriaceae</taxon>
        <taxon>Curtobacterium</taxon>
    </lineage>
</organism>
<dbReference type="STRING" id="33881.NS184_09605"/>
<evidence type="ECO:0000256" key="1">
    <source>
        <dbReference type="ARBA" id="ARBA00004651"/>
    </source>
</evidence>
<keyword evidence="6 8" id="KW-1133">Transmembrane helix</keyword>
<protein>
    <recommendedName>
        <fullName evidence="9">Glycosyltransferase RgtA/B/C/D-like domain-containing protein</fullName>
    </recommendedName>
</protein>
<dbReference type="InterPro" id="IPR050297">
    <property type="entry name" value="LipidA_mod_glycosyltrf_83"/>
</dbReference>
<dbReference type="PANTHER" id="PTHR33908">
    <property type="entry name" value="MANNOSYLTRANSFERASE YKCB-RELATED"/>
    <property type="match status" value="1"/>
</dbReference>
<feature type="transmembrane region" description="Helical" evidence="8">
    <location>
        <begin position="249"/>
        <end position="270"/>
    </location>
</feature>
<dbReference type="Proteomes" id="UP000078252">
    <property type="component" value="Unassembled WGS sequence"/>
</dbReference>
<name>A0A175RRW1_9MICO</name>
<keyword evidence="4" id="KW-0808">Transferase</keyword>
<proteinExistence type="predicted"/>